<evidence type="ECO:0000256" key="1">
    <source>
        <dbReference type="ARBA" id="ARBA00023172"/>
    </source>
</evidence>
<dbReference type="InterPro" id="IPR013762">
    <property type="entry name" value="Integrase-like_cat_sf"/>
</dbReference>
<dbReference type="InterPro" id="IPR011010">
    <property type="entry name" value="DNA_brk_join_enz"/>
</dbReference>
<dbReference type="EMBL" id="CP145607">
    <property type="protein sequence ID" value="WWM71137.1"/>
    <property type="molecule type" value="Genomic_DNA"/>
</dbReference>
<dbReference type="InterPro" id="IPR002104">
    <property type="entry name" value="Integrase_catalytic"/>
</dbReference>
<feature type="domain" description="Tyr recombinase" evidence="2">
    <location>
        <begin position="1"/>
        <end position="177"/>
    </location>
</feature>
<dbReference type="Gene3D" id="1.10.443.10">
    <property type="entry name" value="Intergrase catalytic core"/>
    <property type="match status" value="1"/>
</dbReference>
<evidence type="ECO:0000313" key="4">
    <source>
        <dbReference type="Proteomes" id="UP001382935"/>
    </source>
</evidence>
<dbReference type="Pfam" id="PF00589">
    <property type="entry name" value="Phage_integrase"/>
    <property type="match status" value="1"/>
</dbReference>
<dbReference type="RefSeq" id="WP_338504447.1">
    <property type="nucleotide sequence ID" value="NZ_CP145607.1"/>
</dbReference>
<evidence type="ECO:0000259" key="2">
    <source>
        <dbReference type="PROSITE" id="PS51898"/>
    </source>
</evidence>
<proteinExistence type="predicted"/>
<dbReference type="Proteomes" id="UP001382935">
    <property type="component" value="Chromosome"/>
</dbReference>
<protein>
    <submittedName>
        <fullName evidence="3">Tyrosine-type recombinase/integrase</fullName>
    </submittedName>
</protein>
<dbReference type="SUPFAM" id="SSF56349">
    <property type="entry name" value="DNA breaking-rejoining enzymes"/>
    <property type="match status" value="1"/>
</dbReference>
<keyword evidence="1" id="KW-0233">DNA recombination</keyword>
<name>A0ABZ2G4S5_9SPHN</name>
<reference evidence="3 4" key="1">
    <citation type="submission" date="2024-02" db="EMBL/GenBank/DDBJ databases">
        <title>Full genome sequence of Sphingomonas kaistensis.</title>
        <authorList>
            <person name="Poletto B.L."/>
            <person name="Silva G."/>
            <person name="Galante D."/>
            <person name="Campos K.R."/>
            <person name="Santos M.B.N."/>
            <person name="Sacchi C.T."/>
        </authorList>
    </citation>
    <scope>NUCLEOTIDE SEQUENCE [LARGE SCALE GENOMIC DNA]</scope>
    <source>
        <strain evidence="3 4">MA4R</strain>
    </source>
</reference>
<accession>A0ABZ2G4S5</accession>
<sequence length="200" mass="21883">MCLFSGARLGEIAQLRLGDVRLERGVWFIHICHDAGAGLSTKSGRSRFAAVHQLLERIGFLDFHAKQLERVGGDGKAAMFPGLAPNGRGQISGTPSEWWRDYLTAIGIKNGEVQGGDGYGTHSFRHTLADRLRSEAELLDDQIEVCLGHNQKTVTSGYGELPQGTVTMFKGWMEAVRFEGVRFDHLFSSATPVPTLPVAD</sequence>
<organism evidence="3 4">
    <name type="scientific">Sphingomonas kaistensis</name>
    <dbReference type="NCBI Taxonomy" id="298708"/>
    <lineage>
        <taxon>Bacteria</taxon>
        <taxon>Pseudomonadati</taxon>
        <taxon>Pseudomonadota</taxon>
        <taxon>Alphaproteobacteria</taxon>
        <taxon>Sphingomonadales</taxon>
        <taxon>Sphingomonadaceae</taxon>
        <taxon>Sphingomonas</taxon>
    </lineage>
</organism>
<keyword evidence="4" id="KW-1185">Reference proteome</keyword>
<gene>
    <name evidence="3" type="ORF">V6R86_10755</name>
</gene>
<evidence type="ECO:0000313" key="3">
    <source>
        <dbReference type="EMBL" id="WWM71137.1"/>
    </source>
</evidence>
<dbReference type="PROSITE" id="PS51898">
    <property type="entry name" value="TYR_RECOMBINASE"/>
    <property type="match status" value="1"/>
</dbReference>